<dbReference type="Pfam" id="PF04542">
    <property type="entry name" value="Sigma70_r2"/>
    <property type="match status" value="1"/>
</dbReference>
<dbReference type="SUPFAM" id="SSF88946">
    <property type="entry name" value="Sigma2 domain of RNA polymerase sigma factors"/>
    <property type="match status" value="1"/>
</dbReference>
<evidence type="ECO:0000259" key="6">
    <source>
        <dbReference type="Pfam" id="PF08281"/>
    </source>
</evidence>
<evidence type="ECO:0000256" key="1">
    <source>
        <dbReference type="ARBA" id="ARBA00010641"/>
    </source>
</evidence>
<dbReference type="Gene3D" id="1.10.10.10">
    <property type="entry name" value="Winged helix-like DNA-binding domain superfamily/Winged helix DNA-binding domain"/>
    <property type="match status" value="1"/>
</dbReference>
<dbReference type="PANTHER" id="PTHR43133:SF60">
    <property type="entry name" value="RNA POLYMERASE SIGMA FACTOR SIGV"/>
    <property type="match status" value="1"/>
</dbReference>
<evidence type="ECO:0000259" key="5">
    <source>
        <dbReference type="Pfam" id="PF04542"/>
    </source>
</evidence>
<dbReference type="STRING" id="225004.SAMN02745152_02009"/>
<dbReference type="InterPro" id="IPR039425">
    <property type="entry name" value="RNA_pol_sigma-70-like"/>
</dbReference>
<dbReference type="Gene3D" id="1.10.1740.10">
    <property type="match status" value="1"/>
</dbReference>
<reference evidence="7 8" key="1">
    <citation type="submission" date="2017-02" db="EMBL/GenBank/DDBJ databases">
        <authorList>
            <person name="Peterson S.W."/>
        </authorList>
    </citation>
    <scope>NUCLEOTIDE SEQUENCE [LARGE SCALE GENOMIC DNA]</scope>
    <source>
        <strain evidence="7 8">ATCC BAA-909</strain>
    </source>
</reference>
<sequence length="194" mass="22633">MAGKTLNGIERLLINKRDEFLIKETLNGNEKAFQTLIKLYKKRVVALGMSFFRNPDDTDDFVQEVFVKVYMNLSKFNYRSSFATWITKIAYNSAVNSVTRRQEYVPLANEDMLQSKALGPEEEEIRKTTLDTIRECVLSLPENYGRCVEMYFFHGLKYEEISEITGFPVNTIKSYIFRSKKLMADNLRGVIYEQ</sequence>
<evidence type="ECO:0000256" key="2">
    <source>
        <dbReference type="ARBA" id="ARBA00023015"/>
    </source>
</evidence>
<feature type="domain" description="RNA polymerase sigma-70 region 2" evidence="5">
    <location>
        <begin position="36"/>
        <end position="102"/>
    </location>
</feature>
<dbReference type="OrthoDB" id="9784984at2"/>
<feature type="domain" description="RNA polymerase sigma factor 70 region 4 type 2" evidence="6">
    <location>
        <begin position="132"/>
        <end position="183"/>
    </location>
</feature>
<dbReference type="InterPro" id="IPR013325">
    <property type="entry name" value="RNA_pol_sigma_r2"/>
</dbReference>
<dbReference type="RefSeq" id="WP_078931749.1">
    <property type="nucleotide sequence ID" value="NZ_CAMCOW010000002.1"/>
</dbReference>
<protein>
    <submittedName>
        <fullName evidence="7">RNA polymerase sigma-70 factor, ECF subfamily</fullName>
    </submittedName>
</protein>
<evidence type="ECO:0000313" key="7">
    <source>
        <dbReference type="EMBL" id="SKA03835.1"/>
    </source>
</evidence>
<evidence type="ECO:0000256" key="4">
    <source>
        <dbReference type="ARBA" id="ARBA00023163"/>
    </source>
</evidence>
<dbReference type="GO" id="GO:0016987">
    <property type="term" value="F:sigma factor activity"/>
    <property type="evidence" value="ECO:0007669"/>
    <property type="project" value="UniProtKB-KW"/>
</dbReference>
<dbReference type="InterPro" id="IPR013249">
    <property type="entry name" value="RNA_pol_sigma70_r4_t2"/>
</dbReference>
<dbReference type="InterPro" id="IPR036388">
    <property type="entry name" value="WH-like_DNA-bd_sf"/>
</dbReference>
<dbReference type="CDD" id="cd06171">
    <property type="entry name" value="Sigma70_r4"/>
    <property type="match status" value="1"/>
</dbReference>
<dbReference type="GO" id="GO:0003677">
    <property type="term" value="F:DNA binding"/>
    <property type="evidence" value="ECO:0007669"/>
    <property type="project" value="InterPro"/>
</dbReference>
<keyword evidence="2" id="KW-0805">Transcription regulation</keyword>
<dbReference type="EMBL" id="FUXC01000014">
    <property type="protein sequence ID" value="SKA03835.1"/>
    <property type="molecule type" value="Genomic_DNA"/>
</dbReference>
<keyword evidence="8" id="KW-1185">Reference proteome</keyword>
<dbReference type="PANTHER" id="PTHR43133">
    <property type="entry name" value="RNA POLYMERASE ECF-TYPE SIGMA FACTO"/>
    <property type="match status" value="1"/>
</dbReference>
<organism evidence="7 8">
    <name type="scientific">Treponema berlinense</name>
    <dbReference type="NCBI Taxonomy" id="225004"/>
    <lineage>
        <taxon>Bacteria</taxon>
        <taxon>Pseudomonadati</taxon>
        <taxon>Spirochaetota</taxon>
        <taxon>Spirochaetia</taxon>
        <taxon>Spirochaetales</taxon>
        <taxon>Treponemataceae</taxon>
        <taxon>Treponema</taxon>
    </lineage>
</organism>
<evidence type="ECO:0000256" key="3">
    <source>
        <dbReference type="ARBA" id="ARBA00023082"/>
    </source>
</evidence>
<dbReference type="GO" id="GO:0006352">
    <property type="term" value="P:DNA-templated transcription initiation"/>
    <property type="evidence" value="ECO:0007669"/>
    <property type="project" value="InterPro"/>
</dbReference>
<dbReference type="InterPro" id="IPR013324">
    <property type="entry name" value="RNA_pol_sigma_r3/r4-like"/>
</dbReference>
<name>A0A1T4QJE3_9SPIR</name>
<dbReference type="AlphaFoldDB" id="A0A1T4QJE3"/>
<keyword evidence="4" id="KW-0804">Transcription</keyword>
<dbReference type="Pfam" id="PF08281">
    <property type="entry name" value="Sigma70_r4_2"/>
    <property type="match status" value="1"/>
</dbReference>
<proteinExistence type="inferred from homology"/>
<dbReference type="Proteomes" id="UP000190395">
    <property type="component" value="Unassembled WGS sequence"/>
</dbReference>
<dbReference type="GeneID" id="303368228"/>
<keyword evidence="3" id="KW-0731">Sigma factor</keyword>
<dbReference type="InterPro" id="IPR007627">
    <property type="entry name" value="RNA_pol_sigma70_r2"/>
</dbReference>
<dbReference type="SUPFAM" id="SSF88659">
    <property type="entry name" value="Sigma3 and sigma4 domains of RNA polymerase sigma factors"/>
    <property type="match status" value="1"/>
</dbReference>
<accession>A0A1T4QJE3</accession>
<gene>
    <name evidence="7" type="ORF">SAMN02745152_02009</name>
</gene>
<comment type="similarity">
    <text evidence="1">Belongs to the sigma-70 factor family. ECF subfamily.</text>
</comment>
<evidence type="ECO:0000313" key="8">
    <source>
        <dbReference type="Proteomes" id="UP000190395"/>
    </source>
</evidence>
<dbReference type="NCBIfam" id="TIGR02937">
    <property type="entry name" value="sigma70-ECF"/>
    <property type="match status" value="1"/>
</dbReference>
<dbReference type="InterPro" id="IPR014284">
    <property type="entry name" value="RNA_pol_sigma-70_dom"/>
</dbReference>